<dbReference type="GO" id="GO:0004452">
    <property type="term" value="F:isopentenyl-diphosphate delta-isomerase activity"/>
    <property type="evidence" value="ECO:0007669"/>
    <property type="project" value="UniProtKB-EC"/>
</dbReference>
<feature type="region of interest" description="Disordered" evidence="12">
    <location>
        <begin position="1"/>
        <end position="44"/>
    </location>
</feature>
<evidence type="ECO:0000256" key="1">
    <source>
        <dbReference type="ARBA" id="ARBA00001917"/>
    </source>
</evidence>
<evidence type="ECO:0000313" key="14">
    <source>
        <dbReference type="EMBL" id="MBP2110020.1"/>
    </source>
</evidence>
<evidence type="ECO:0000256" key="8">
    <source>
        <dbReference type="ARBA" id="ARBA00023229"/>
    </source>
</evidence>
<feature type="binding site" evidence="11">
    <location>
        <position position="105"/>
    </location>
    <ligand>
        <name>FMN</name>
        <dbReference type="ChEBI" id="CHEBI:58210"/>
    </ligand>
</feature>
<evidence type="ECO:0000256" key="6">
    <source>
        <dbReference type="ARBA" id="ARBA00022842"/>
    </source>
</evidence>
<feature type="domain" description="FMN-dependent dehydrogenase" evidence="13">
    <location>
        <begin position="63"/>
        <end position="138"/>
    </location>
</feature>
<comment type="catalytic activity">
    <reaction evidence="11">
        <text>isopentenyl diphosphate = dimethylallyl diphosphate</text>
        <dbReference type="Rhea" id="RHEA:23284"/>
        <dbReference type="ChEBI" id="CHEBI:57623"/>
        <dbReference type="ChEBI" id="CHEBI:128769"/>
        <dbReference type="EC" id="5.3.3.2"/>
    </reaction>
</comment>
<dbReference type="InterPro" id="IPR013785">
    <property type="entry name" value="Aldolase_TIM"/>
</dbReference>
<dbReference type="CDD" id="cd02811">
    <property type="entry name" value="IDI-2_FMN"/>
    <property type="match status" value="1"/>
</dbReference>
<dbReference type="SUPFAM" id="SSF51395">
    <property type="entry name" value="FMN-linked oxidoreductases"/>
    <property type="match status" value="1"/>
</dbReference>
<dbReference type="Proteomes" id="UP000773462">
    <property type="component" value="Unassembled WGS sequence"/>
</dbReference>
<comment type="similarity">
    <text evidence="11">Belongs to the IPP isomerase type 2 family.</text>
</comment>
<evidence type="ECO:0000256" key="9">
    <source>
        <dbReference type="ARBA" id="ARBA00023235"/>
    </source>
</evidence>
<keyword evidence="9 11" id="KW-0413">Isomerase</keyword>
<comment type="caution">
    <text evidence="11">Lacks conserved residue(s) required for the propagation of feature annotation.</text>
</comment>
<feature type="binding site" evidence="11">
    <location>
        <position position="136"/>
    </location>
    <ligand>
        <name>FMN</name>
        <dbReference type="ChEBI" id="CHEBI:58210"/>
    </ligand>
</feature>
<feature type="binding site" evidence="11">
    <location>
        <position position="200"/>
    </location>
    <ligand>
        <name>Mg(2+)</name>
        <dbReference type="ChEBI" id="CHEBI:18420"/>
    </ligand>
</feature>
<organism evidence="14 15">
    <name type="scientific">Paenibacillus silagei</name>
    <dbReference type="NCBI Taxonomy" id="1670801"/>
    <lineage>
        <taxon>Bacteria</taxon>
        <taxon>Bacillati</taxon>
        <taxon>Bacillota</taxon>
        <taxon>Bacilli</taxon>
        <taxon>Bacillales</taxon>
        <taxon>Paenibacillaceae</taxon>
        <taxon>Paenibacillus</taxon>
    </lineage>
</organism>
<dbReference type="PANTHER" id="PTHR43665:SF1">
    <property type="entry name" value="ISOPENTENYL-DIPHOSPHATE DELTA-ISOMERASE"/>
    <property type="match status" value="1"/>
</dbReference>
<dbReference type="RefSeq" id="WP_209868467.1">
    <property type="nucleotide sequence ID" value="NZ_JAGGLV010000001.1"/>
</dbReference>
<protein>
    <recommendedName>
        <fullName evidence="11">Isopentenyl-diphosphate delta-isomerase</fullName>
        <shortName evidence="11">IPP isomerase</shortName>
        <ecNumber evidence="11">5.3.3.2</ecNumber>
    </recommendedName>
    <alternativeName>
        <fullName evidence="11">Isopentenyl diphosphate:dimethylallyl diphosphate isomerase</fullName>
    </alternativeName>
    <alternativeName>
        <fullName evidence="11">Isopentenyl pyrophosphate isomerase</fullName>
    </alternativeName>
    <alternativeName>
        <fullName evidence="11">Type 2 isopentenyl diphosphate isomerase</fullName>
        <shortName evidence="11">IDI-2</shortName>
    </alternativeName>
</protein>
<evidence type="ECO:0000256" key="2">
    <source>
        <dbReference type="ARBA" id="ARBA00022490"/>
    </source>
</evidence>
<feature type="binding site" evidence="11">
    <location>
        <begin position="311"/>
        <end position="313"/>
    </location>
    <ligand>
        <name>FMN</name>
        <dbReference type="ChEBI" id="CHEBI:58210"/>
    </ligand>
</feature>
<evidence type="ECO:0000256" key="11">
    <source>
        <dbReference type="HAMAP-Rule" id="MF_00354"/>
    </source>
</evidence>
<dbReference type="EC" id="5.3.3.2" evidence="11"/>
<evidence type="ECO:0000256" key="12">
    <source>
        <dbReference type="SAM" id="MobiDB-lite"/>
    </source>
</evidence>
<keyword evidence="3 11" id="KW-0285">Flavoprotein</keyword>
<dbReference type="PIRSF" id="PIRSF003314">
    <property type="entry name" value="IPP_isomerase"/>
    <property type="match status" value="1"/>
</dbReference>
<dbReference type="EMBL" id="JAGGLV010000001">
    <property type="protein sequence ID" value="MBP2110020.1"/>
    <property type="molecule type" value="Genomic_DNA"/>
</dbReference>
<comment type="caution">
    <text evidence="14">The sequence shown here is derived from an EMBL/GenBank/DDBJ whole genome shotgun (WGS) entry which is preliminary data.</text>
</comment>
<dbReference type="InterPro" id="IPR011179">
    <property type="entry name" value="IPdP_isomerase"/>
</dbReference>
<name>A0ABS4NKV3_9BACL</name>
<feature type="domain" description="FMN-dependent dehydrogenase" evidence="13">
    <location>
        <begin position="215"/>
        <end position="373"/>
    </location>
</feature>
<feature type="binding site" evidence="11">
    <location>
        <position position="231"/>
    </location>
    <ligand>
        <name>FMN</name>
        <dbReference type="ChEBI" id="CHEBI:58210"/>
    </ligand>
</feature>
<evidence type="ECO:0000259" key="13">
    <source>
        <dbReference type="Pfam" id="PF01070"/>
    </source>
</evidence>
<dbReference type="Gene3D" id="3.20.20.70">
    <property type="entry name" value="Aldolase class I"/>
    <property type="match status" value="1"/>
</dbReference>
<sequence>MNDMPRNGVPQSAVKPSGTGPQPGQEAAGSGHAGHKSLLPDSRTGERKIEHVRLCLNEDVAGNGITTGFEQYRFRHNALPELDYDRISLNTEFLGRTLRTPLLISSMTGGSAATGKINERLAEAAERRGWALGVGSVRAAVERAELAATFHVRANAPTIPVIANVGAVQLAYGFGVEECRRAVEIAGADWLVLHLNGLQEVFQPEGDTGFGSLLQRIEALCRSLEIPVGIKEVGWGIDGDTAARLYQAGAAFIDVAGAGGTSWSQVEKFRSIDPVRRAAAEAFADWGIPTAECIAEVRAVSPRGALIGSGGLKHGVDAAKALALGADLAGFGRGLLGAAVSSEEALDQALAQVELELRTVMFGIGAPDLAALRGTPRLVRH</sequence>
<keyword evidence="15" id="KW-1185">Reference proteome</keyword>
<evidence type="ECO:0000256" key="5">
    <source>
        <dbReference type="ARBA" id="ARBA00022723"/>
    </source>
</evidence>
<evidence type="ECO:0000313" key="15">
    <source>
        <dbReference type="Proteomes" id="UP000773462"/>
    </source>
</evidence>
<feature type="binding site" evidence="11">
    <location>
        <begin position="47"/>
        <end position="48"/>
    </location>
    <ligand>
        <name>substrate</name>
    </ligand>
</feature>
<dbReference type="NCBIfam" id="TIGR02151">
    <property type="entry name" value="IPP_isom_2"/>
    <property type="match status" value="1"/>
</dbReference>
<feature type="binding site" evidence="11">
    <location>
        <position position="199"/>
    </location>
    <ligand>
        <name>substrate</name>
    </ligand>
</feature>
<comment type="cofactor">
    <cofactor evidence="1 11">
        <name>FMN</name>
        <dbReference type="ChEBI" id="CHEBI:58210"/>
    </cofactor>
</comment>
<keyword evidence="7 11" id="KW-0521">NADP</keyword>
<feature type="binding site" evidence="11">
    <location>
        <begin position="136"/>
        <end position="138"/>
    </location>
    <ligand>
        <name>substrate</name>
    </ligand>
</feature>
<comment type="function">
    <text evidence="11">Involved in the biosynthesis of isoprenoids. Catalyzes the 1,3-allylic rearrangement of the homoallylic substrate isopentenyl (IPP) to its allylic isomer, dimethylallyl diphosphate (DMAPP).</text>
</comment>
<evidence type="ECO:0000256" key="4">
    <source>
        <dbReference type="ARBA" id="ARBA00022643"/>
    </source>
</evidence>
<evidence type="ECO:0000256" key="7">
    <source>
        <dbReference type="ARBA" id="ARBA00022857"/>
    </source>
</evidence>
<dbReference type="InterPro" id="IPR000262">
    <property type="entry name" value="FMN-dep_DH"/>
</dbReference>
<comment type="subcellular location">
    <subcellularLocation>
        <location evidence="11">Cytoplasm</location>
    </subcellularLocation>
</comment>
<comment type="subunit">
    <text evidence="10 11">Homooctamer. Dimer of tetramers.</text>
</comment>
<evidence type="ECO:0000256" key="10">
    <source>
        <dbReference type="ARBA" id="ARBA00025810"/>
    </source>
</evidence>
<reference evidence="14 15" key="1">
    <citation type="submission" date="2021-03" db="EMBL/GenBank/DDBJ databases">
        <title>Genomic Encyclopedia of Type Strains, Phase IV (KMG-IV): sequencing the most valuable type-strain genomes for metagenomic binning, comparative biology and taxonomic classification.</title>
        <authorList>
            <person name="Goeker M."/>
        </authorList>
    </citation>
    <scope>NUCLEOTIDE SEQUENCE [LARGE SCALE GENOMIC DNA]</scope>
    <source>
        <strain evidence="14 15">DSM 101953</strain>
    </source>
</reference>
<keyword evidence="5 11" id="KW-0479">Metal-binding</keyword>
<keyword evidence="4 11" id="KW-0288">FMN</keyword>
<dbReference type="HAMAP" id="MF_00354">
    <property type="entry name" value="Idi_2"/>
    <property type="match status" value="1"/>
</dbReference>
<comment type="cofactor">
    <cofactor evidence="11">
        <name>Mg(2+)</name>
        <dbReference type="ChEBI" id="CHEBI:18420"/>
    </cofactor>
</comment>
<keyword evidence="2 11" id="KW-0963">Cytoplasm</keyword>
<keyword evidence="8 11" id="KW-0414">Isoprene biosynthesis</keyword>
<feature type="binding site" evidence="11">
    <location>
        <begin position="106"/>
        <end position="108"/>
    </location>
    <ligand>
        <name>FMN</name>
        <dbReference type="ChEBI" id="CHEBI:58210"/>
    </ligand>
</feature>
<evidence type="ECO:0000256" key="3">
    <source>
        <dbReference type="ARBA" id="ARBA00022630"/>
    </source>
</evidence>
<gene>
    <name evidence="11" type="primary">fni</name>
    <name evidence="14" type="ORF">J2Z70_000159</name>
</gene>
<dbReference type="PANTHER" id="PTHR43665">
    <property type="entry name" value="ISOPENTENYL-DIPHOSPHATE DELTA-ISOMERASE"/>
    <property type="match status" value="1"/>
</dbReference>
<feature type="binding site" evidence="11">
    <location>
        <position position="261"/>
    </location>
    <ligand>
        <name>FMN</name>
        <dbReference type="ChEBI" id="CHEBI:58210"/>
    </ligand>
</feature>
<accession>A0ABS4NKV3</accession>
<feature type="binding site" evidence="11">
    <location>
        <position position="164"/>
    </location>
    <ligand>
        <name>FMN</name>
        <dbReference type="ChEBI" id="CHEBI:58210"/>
    </ligand>
</feature>
<comment type="cofactor">
    <cofactor evidence="11">
        <name>NADPH</name>
        <dbReference type="ChEBI" id="CHEBI:57783"/>
    </cofactor>
</comment>
<keyword evidence="6 11" id="KW-0460">Magnesium</keyword>
<proteinExistence type="inferred from homology"/>
<dbReference type="Pfam" id="PF01070">
    <property type="entry name" value="FMN_dh"/>
    <property type="match status" value="2"/>
</dbReference>